<dbReference type="EMBL" id="JANJYJ010000006">
    <property type="protein sequence ID" value="KAK3205391.1"/>
    <property type="molecule type" value="Genomic_DNA"/>
</dbReference>
<protein>
    <submittedName>
        <fullName evidence="1">Uncharacterized protein</fullName>
    </submittedName>
</protein>
<dbReference type="Proteomes" id="UP001281410">
    <property type="component" value="Unassembled WGS sequence"/>
</dbReference>
<keyword evidence="2" id="KW-1185">Reference proteome</keyword>
<organism evidence="1 2">
    <name type="scientific">Dipteronia sinensis</name>
    <dbReference type="NCBI Taxonomy" id="43782"/>
    <lineage>
        <taxon>Eukaryota</taxon>
        <taxon>Viridiplantae</taxon>
        <taxon>Streptophyta</taxon>
        <taxon>Embryophyta</taxon>
        <taxon>Tracheophyta</taxon>
        <taxon>Spermatophyta</taxon>
        <taxon>Magnoliopsida</taxon>
        <taxon>eudicotyledons</taxon>
        <taxon>Gunneridae</taxon>
        <taxon>Pentapetalae</taxon>
        <taxon>rosids</taxon>
        <taxon>malvids</taxon>
        <taxon>Sapindales</taxon>
        <taxon>Sapindaceae</taxon>
        <taxon>Hippocastanoideae</taxon>
        <taxon>Acereae</taxon>
        <taxon>Dipteronia</taxon>
    </lineage>
</organism>
<name>A0AAE0E320_9ROSI</name>
<proteinExistence type="predicted"/>
<comment type="caution">
    <text evidence="1">The sequence shown here is derived from an EMBL/GenBank/DDBJ whole genome shotgun (WGS) entry which is preliminary data.</text>
</comment>
<evidence type="ECO:0000313" key="2">
    <source>
        <dbReference type="Proteomes" id="UP001281410"/>
    </source>
</evidence>
<gene>
    <name evidence="1" type="ORF">Dsin_019437</name>
</gene>
<reference evidence="1" key="1">
    <citation type="journal article" date="2023" name="Plant J.">
        <title>Genome sequences and population genomics provide insights into the demographic history, inbreeding, and mutation load of two 'living fossil' tree species of Dipteronia.</title>
        <authorList>
            <person name="Feng Y."/>
            <person name="Comes H.P."/>
            <person name="Chen J."/>
            <person name="Zhu S."/>
            <person name="Lu R."/>
            <person name="Zhang X."/>
            <person name="Li P."/>
            <person name="Qiu J."/>
            <person name="Olsen K.M."/>
            <person name="Qiu Y."/>
        </authorList>
    </citation>
    <scope>NUCLEOTIDE SEQUENCE</scope>
    <source>
        <strain evidence="1">NBL</strain>
    </source>
</reference>
<accession>A0AAE0E320</accession>
<sequence length="109" mass="12621">MCLIGLPGYCKKKFVDFSYDFNKTSTWLERYYGVIFPVVHPGKWNTLEEVHSEVVLPPELRPQAGRPRKNRVLSAGEHGHRSRYCTICKKSGHNRQNYPNPLPISKAMF</sequence>
<evidence type="ECO:0000313" key="1">
    <source>
        <dbReference type="EMBL" id="KAK3205391.1"/>
    </source>
</evidence>
<dbReference type="AlphaFoldDB" id="A0AAE0E320"/>